<feature type="compositionally biased region" description="Low complexity" evidence="6">
    <location>
        <begin position="493"/>
        <end position="532"/>
    </location>
</feature>
<evidence type="ECO:0000313" key="7">
    <source>
        <dbReference type="EMBL" id="GIY15549.1"/>
    </source>
</evidence>
<evidence type="ECO:0000256" key="1">
    <source>
        <dbReference type="ARBA" id="ARBA00004245"/>
    </source>
</evidence>
<feature type="region of interest" description="Disordered" evidence="6">
    <location>
        <begin position="114"/>
        <end position="157"/>
    </location>
</feature>
<dbReference type="EMBL" id="BPLQ01005539">
    <property type="protein sequence ID" value="GIY15549.1"/>
    <property type="molecule type" value="Genomic_DNA"/>
</dbReference>
<proteinExistence type="inferred from homology"/>
<feature type="compositionally biased region" description="Low complexity" evidence="6">
    <location>
        <begin position="739"/>
        <end position="752"/>
    </location>
</feature>
<feature type="compositionally biased region" description="Polar residues" evidence="6">
    <location>
        <begin position="575"/>
        <end position="585"/>
    </location>
</feature>
<feature type="compositionally biased region" description="Basic residues" evidence="6">
    <location>
        <begin position="725"/>
        <end position="738"/>
    </location>
</feature>
<evidence type="ECO:0000256" key="3">
    <source>
        <dbReference type="ARBA" id="ARBA00022490"/>
    </source>
</evidence>
<keyword evidence="4" id="KW-0175">Coiled coil</keyword>
<dbReference type="InterPro" id="IPR051483">
    <property type="entry name" value="MAP7_domain-containing"/>
</dbReference>
<dbReference type="GO" id="GO:0015630">
    <property type="term" value="C:microtubule cytoskeleton"/>
    <property type="evidence" value="ECO:0007669"/>
    <property type="project" value="InterPro"/>
</dbReference>
<feature type="compositionally biased region" description="Low complexity" evidence="6">
    <location>
        <begin position="343"/>
        <end position="359"/>
    </location>
</feature>
<sequence length="1595" mass="177976">MGHKRVNVITPLLGCDRVELGKIKTGFAKCSAKYLKEATILAHDVTYVIRCIERSVTAERATSGPDLINDNKNSCAIMSRSKKTPIKDMYWFAHGGTESENAILQKNTAQIEDDEALSSNSPTWNISAEHRKASPEESRGLLVTDGSTSSGPSSLERDDRLRTFDKRLAVEERRKQLWEAEQERNDAVLRKHMEREAALEARRNAQRSNISFAFGSSIPRNVETLHTEGKDLDVMSRSFTASGLSQREENHSMFHDRRSVSPLNYNGYMVNNESHQSDSSYSYTAYSERRVLPPPSWLSGSGALVGDDVMSKSMNASIASAPRGRRKNDLMPTVPYQRTPPARSVTSSSTRKRSVSMTRLDQLALPRKHYVEANKANSSASSGTSSVLKDSIRSPTRPLSSASEHSGGSGRVPGVVNRRVRSSPRKPRPVSIAGTLPDQKQINARPFEIKATPATHHYTPNKKPTEKVEIRKSTPTLKSSTPKSTEKATPRLATAQKSSTPKTTTPKPTTPKLTKQLESKSPSSKSTPVVKTAKTDTSKLKEKKNQPKKKADTNVSSPTPVESKEKIDISDKQNESISSQDNDTASENEKNNSKRVISEEEARAALAEKRRLAREQAEREAELERQRQEQLRLEEEEKLRKEEEEHRKMEEEQLRLLQEHKRVEEEKLRKAIEEQQQKEEEEKAKREEELRVKAEQERKAKEEAEKQRLELEEKLRKEEIERAERKKRLEKIMSRTRGKSSGTSPSGSVSGSEQLDSGENAQESYSSGANSLDSNEAGELPSEQASVEEHLTKAEISSVGDSMEANPTYEIGSENESLNSNELMMPSSETASQDNSLVIIPEKSNKTDESETIIDEASSVTQVSEVESTSAIHVPAGLDTNTSSETEVKSLAFESEDIKLEVVDTVEEKMEISASVVEVESINVESQENSYLDQQVSENKALTSEIMYYEQHPDILEDSSKQATELDTKSGELIMSEDLVEKSDEIVLSDDLVIKSDVIVSSEDLVTKSDELITSEIAVEEETQAQINEFENFESKQSTEVLTQLDEDYNEVSSKVSNKSEAFFDNDNEFLLPEPSSIPSNISFSMDGVDGKGPELLDANRGSSISSDIKLPDPIYETSDDGSISSEKHQQFDRHEDFSYIANQDMAVAEDVFSEQVPSNIELDHQMSDTFVSEAFADNQKAFSTDDSEYVTQNVVLNDSQFKNNYEEIENYNMSESMYQDKLLDALEQPREIGEENVIPSLSSTSNVIETNLHLSESEFLKKNDVFNQDNKENLTSEITAFNSTEVVNQDDMSTSAYDIYSNKENLITTSETGKEFETLVREDLEPIKDNPFVGNPFSGSESNMFQSQSSDNNLDQQHSYDAAEQIDYVESQTINNSELSTKVESVSDVTFIKSDDNGAYIGIISSIDHDHSSNDFLKSNLQDEQLKNNFEFASMTDSEENSSLDSNLSQIMTVEHSDKVTIGGLNHIENSITETNSSQQVYSNGVQHNPFETEPDNNYSTTNSFPASEISNGHRIESSNPVAELHGFGQLDGNNILSVDHSKNNIFENVDAIDYGKVSPDPFLGKGNSKQISGNPFLLQDDQKQVLMTPDFLN</sequence>
<protein>
    <submittedName>
        <fullName evidence="7">Uncharacterized protein</fullName>
    </submittedName>
</protein>
<feature type="compositionally biased region" description="Basic residues" evidence="6">
    <location>
        <begin position="418"/>
        <end position="428"/>
    </location>
</feature>
<comment type="caution">
    <text evidence="7">The sequence shown here is derived from an EMBL/GenBank/DDBJ whole genome shotgun (WGS) entry which is preliminary data.</text>
</comment>
<feature type="compositionally biased region" description="Polar residues" evidence="6">
    <location>
        <begin position="753"/>
        <end position="774"/>
    </location>
</feature>
<feature type="compositionally biased region" description="Basic and acidic residues" evidence="6">
    <location>
        <begin position="463"/>
        <end position="472"/>
    </location>
</feature>
<dbReference type="Proteomes" id="UP001054837">
    <property type="component" value="Unassembled WGS sequence"/>
</dbReference>
<feature type="compositionally biased region" description="Polar residues" evidence="6">
    <location>
        <begin position="393"/>
        <end position="404"/>
    </location>
</feature>
<gene>
    <name evidence="7" type="primary">AVEN_264308_2</name>
    <name evidence="7" type="ORF">CDAR_41441</name>
</gene>
<dbReference type="PANTHER" id="PTHR15073:SF1">
    <property type="entry name" value="RETICULOCYTE-BINDING PROTEIN HOMOLOG 2A"/>
    <property type="match status" value="1"/>
</dbReference>
<dbReference type="InterPro" id="IPR008604">
    <property type="entry name" value="MAP7_fam"/>
</dbReference>
<feature type="compositionally biased region" description="Basic and acidic residues" evidence="6">
    <location>
        <begin position="587"/>
        <end position="653"/>
    </location>
</feature>
<dbReference type="PANTHER" id="PTHR15073">
    <property type="entry name" value="MICROTUBULE-ASSOCIATED PROTEIN"/>
    <property type="match status" value="1"/>
</dbReference>
<keyword evidence="3" id="KW-0963">Cytoplasm</keyword>
<dbReference type="GO" id="GO:0000226">
    <property type="term" value="P:microtubule cytoskeleton organization"/>
    <property type="evidence" value="ECO:0007669"/>
    <property type="project" value="InterPro"/>
</dbReference>
<dbReference type="Pfam" id="PF05672">
    <property type="entry name" value="MAP7"/>
    <property type="match status" value="1"/>
</dbReference>
<evidence type="ECO:0000256" key="4">
    <source>
        <dbReference type="ARBA" id="ARBA00023054"/>
    </source>
</evidence>
<evidence type="ECO:0000256" key="5">
    <source>
        <dbReference type="ARBA" id="ARBA00023212"/>
    </source>
</evidence>
<feature type="region of interest" description="Disordered" evidence="6">
    <location>
        <begin position="672"/>
        <end position="837"/>
    </location>
</feature>
<feature type="compositionally biased region" description="Basic and acidic residues" evidence="6">
    <location>
        <begin position="128"/>
        <end position="139"/>
    </location>
</feature>
<name>A0AAV4R4N1_9ARAC</name>
<keyword evidence="5" id="KW-0206">Cytoskeleton</keyword>
<evidence type="ECO:0000313" key="8">
    <source>
        <dbReference type="Proteomes" id="UP001054837"/>
    </source>
</evidence>
<comment type="subcellular location">
    <subcellularLocation>
        <location evidence="1">Cytoplasm</location>
        <location evidence="1">Cytoskeleton</location>
    </subcellularLocation>
</comment>
<feature type="compositionally biased region" description="Polar residues" evidence="6">
    <location>
        <begin position="814"/>
        <end position="836"/>
    </location>
</feature>
<accession>A0AAV4R4N1</accession>
<organism evidence="7 8">
    <name type="scientific">Caerostris darwini</name>
    <dbReference type="NCBI Taxonomy" id="1538125"/>
    <lineage>
        <taxon>Eukaryota</taxon>
        <taxon>Metazoa</taxon>
        <taxon>Ecdysozoa</taxon>
        <taxon>Arthropoda</taxon>
        <taxon>Chelicerata</taxon>
        <taxon>Arachnida</taxon>
        <taxon>Araneae</taxon>
        <taxon>Araneomorphae</taxon>
        <taxon>Entelegynae</taxon>
        <taxon>Araneoidea</taxon>
        <taxon>Araneidae</taxon>
        <taxon>Caerostris</taxon>
    </lineage>
</organism>
<reference evidence="7 8" key="1">
    <citation type="submission" date="2021-06" db="EMBL/GenBank/DDBJ databases">
        <title>Caerostris darwini draft genome.</title>
        <authorList>
            <person name="Kono N."/>
            <person name="Arakawa K."/>
        </authorList>
    </citation>
    <scope>NUCLEOTIDE SEQUENCE [LARGE SCALE GENOMIC DNA]</scope>
</reference>
<keyword evidence="8" id="KW-1185">Reference proteome</keyword>
<evidence type="ECO:0000256" key="2">
    <source>
        <dbReference type="ARBA" id="ARBA00007525"/>
    </source>
</evidence>
<evidence type="ECO:0000256" key="6">
    <source>
        <dbReference type="SAM" id="MobiDB-lite"/>
    </source>
</evidence>
<feature type="compositionally biased region" description="Basic and acidic residues" evidence="6">
    <location>
        <begin position="533"/>
        <end position="552"/>
    </location>
</feature>
<feature type="compositionally biased region" description="Polar residues" evidence="6">
    <location>
        <begin position="117"/>
        <end position="126"/>
    </location>
</feature>
<comment type="similarity">
    <text evidence="2">Belongs to the MAP7 family.</text>
</comment>
<feature type="compositionally biased region" description="Basic and acidic residues" evidence="6">
    <location>
        <begin position="562"/>
        <end position="574"/>
    </location>
</feature>
<feature type="compositionally biased region" description="Basic and acidic residues" evidence="6">
    <location>
        <begin position="672"/>
        <end position="724"/>
    </location>
</feature>
<feature type="region of interest" description="Disordered" evidence="6">
    <location>
        <begin position="318"/>
        <end position="653"/>
    </location>
</feature>
<feature type="compositionally biased region" description="Low complexity" evidence="6">
    <location>
        <begin position="473"/>
        <end position="483"/>
    </location>
</feature>